<dbReference type="Gene3D" id="3.40.50.300">
    <property type="entry name" value="P-loop containing nucleotide triphosphate hydrolases"/>
    <property type="match status" value="1"/>
</dbReference>
<sequence>MEGGIARFLVYSPDGLPARETVHRPIRSCTAGLVLPSLGAAVQLQRVECWHVPLRLLANVLIPQAQDPGEEALSVRVWRQVIRLGLAVVASGRVFPALSDDGTDVWRAGPLTAEEEGQAGQLARVLVPPANCGMVTESKPHQMWTPQVAIRACLDAVAEGMLRGPGTSTVLGHGPFTSSVPRQQHAPALVQWGDDLRAGTTDEVLELELSIRAPQKNSPQDTELLWADLRLRRPDAPTSNERTWRPVAEVASDLHLVKLVRRRLHRVAANWAPAARLLERAVPDTFTLRAGEAVLLKGQAAQQLQRAGLRVEWHHAWTDRLRTRAVLERRPAGPASAARPRFALDDVLDGRWQISLADEDLSDSEMDQLAHSAVPLTKVRNQWVLVDEETARRAADRTMPSVSADQALRASLTGQISVEGRTYPCAAEGDLADLVHFLRNGSRTTPVDSPSGLSATMRDYQKHGLAWLANTTDAGFGALLADDMGLGKSLTALALHLHRRDHGRQVTGPTLVVCPASMVITWEREVHRFAPEVPTVRYHGPDRTLDAVTDRTLMITTYETVRRDIDILAAHPFDLVISDEAQLIKNHKTATAIAMRRLPSGIRIALTGTPVENSLTDAWSLMDWLNPGLFGALRTFRDQFGKPIEDNFTDTQLTERLSSLLKAFMLRRRKTDPGVLPELPPKVLRPRIVSLTPEQAALYQRVADATLREIRASQGIARKGLLFKLFDQLQKICNTPGQFLAEPLDESYDPGQAAARSGKLAALDDLLPVLSDPAESCLVFTRYRSMARLLVHHLQSHGLNPLYFSGDIAVGRDRQRLIDTFQNRPGQIMVITAKAGGSGLTLTQASHVILFDRPWNPAKESQAIDRAHRLGQTRTVTVHQLTTENTLEDRVDELLRHKRALADAILTNDSSTLSELTDDEICELIALGARR</sequence>
<evidence type="ECO:0000259" key="2">
    <source>
        <dbReference type="PROSITE" id="PS51192"/>
    </source>
</evidence>
<keyword evidence="5" id="KW-1185">Reference proteome</keyword>
<dbReference type="PANTHER" id="PTHR10799">
    <property type="entry name" value="SNF2/RAD54 HELICASE FAMILY"/>
    <property type="match status" value="1"/>
</dbReference>
<feature type="domain" description="Helicase ATP-binding" evidence="2">
    <location>
        <begin position="469"/>
        <end position="628"/>
    </location>
</feature>
<dbReference type="Pfam" id="PF00176">
    <property type="entry name" value="SNF2-rel_dom"/>
    <property type="match status" value="1"/>
</dbReference>
<dbReference type="InterPro" id="IPR022138">
    <property type="entry name" value="DUF3670"/>
</dbReference>
<dbReference type="GO" id="GO:0016787">
    <property type="term" value="F:hydrolase activity"/>
    <property type="evidence" value="ECO:0007669"/>
    <property type="project" value="UniProtKB-KW"/>
</dbReference>
<keyword evidence="1" id="KW-0378">Hydrolase</keyword>
<gene>
    <name evidence="4" type="ORF">SVTN_40305</name>
</gene>
<protein>
    <recommendedName>
        <fullName evidence="6">Helicase</fullName>
    </recommendedName>
</protein>
<proteinExistence type="predicted"/>
<dbReference type="EMBL" id="CP010408">
    <property type="protein sequence ID" value="AJF70517.1"/>
    <property type="molecule type" value="Genomic_DNA"/>
</dbReference>
<reference evidence="4 5" key="1">
    <citation type="submission" date="2014-12" db="EMBL/GenBank/DDBJ databases">
        <title>Complete genome sequence of Streptomyces vietnamensis strain GIMV4.0001, a genetic manipulable producer of the benzoisochromanequinone antibiotic granaticin.</title>
        <authorList>
            <person name="Deng M.R."/>
            <person name="Guo J."/>
            <person name="Ma L.Y."/>
            <person name="Feng G.D."/>
            <person name="Mo C.Y."/>
            <person name="Zhu H.H."/>
        </authorList>
    </citation>
    <scope>NUCLEOTIDE SEQUENCE [LARGE SCALE GENOMIC DNA]</scope>
    <source>
        <strain evidence="5">GIMV4.0001</strain>
        <plasmid evidence="4 5">pSVL1</plasmid>
    </source>
</reference>
<evidence type="ECO:0000259" key="3">
    <source>
        <dbReference type="PROSITE" id="PS51194"/>
    </source>
</evidence>
<dbReference type="InterPro" id="IPR001650">
    <property type="entry name" value="Helicase_C-like"/>
</dbReference>
<geneLocation type="plasmid" evidence="4 5">
    <name>pSVL1</name>
</geneLocation>
<dbReference type="InterPro" id="IPR014001">
    <property type="entry name" value="Helicase_ATP-bd"/>
</dbReference>
<dbReference type="AlphaFoldDB" id="A0A0B5IJ64"/>
<dbReference type="Pfam" id="PF12419">
    <property type="entry name" value="DUF3670"/>
    <property type="match status" value="1"/>
</dbReference>
<dbReference type="SMART" id="SM00487">
    <property type="entry name" value="DEXDc"/>
    <property type="match status" value="1"/>
</dbReference>
<keyword evidence="4" id="KW-0614">Plasmid</keyword>
<evidence type="ECO:0000256" key="1">
    <source>
        <dbReference type="ARBA" id="ARBA00022801"/>
    </source>
</evidence>
<dbReference type="Pfam" id="PF00271">
    <property type="entry name" value="Helicase_C"/>
    <property type="match status" value="1"/>
</dbReference>
<feature type="domain" description="Helicase C-terminal" evidence="3">
    <location>
        <begin position="762"/>
        <end position="921"/>
    </location>
</feature>
<evidence type="ECO:0000313" key="4">
    <source>
        <dbReference type="EMBL" id="AJF70517.1"/>
    </source>
</evidence>
<dbReference type="InterPro" id="IPR038718">
    <property type="entry name" value="SNF2-like_sf"/>
</dbReference>
<dbReference type="Gene3D" id="3.40.50.10810">
    <property type="entry name" value="Tandem AAA-ATPase domain"/>
    <property type="match status" value="1"/>
</dbReference>
<dbReference type="SUPFAM" id="SSF52540">
    <property type="entry name" value="P-loop containing nucleoside triphosphate hydrolases"/>
    <property type="match status" value="2"/>
</dbReference>
<dbReference type="GO" id="GO:0005524">
    <property type="term" value="F:ATP binding"/>
    <property type="evidence" value="ECO:0007669"/>
    <property type="project" value="InterPro"/>
</dbReference>
<dbReference type="InterPro" id="IPR049730">
    <property type="entry name" value="SNF2/RAD54-like_C"/>
</dbReference>
<dbReference type="HOGENOM" id="CLU_000315_21_8_11"/>
<dbReference type="PROSITE" id="PS51192">
    <property type="entry name" value="HELICASE_ATP_BIND_1"/>
    <property type="match status" value="1"/>
</dbReference>
<dbReference type="Proteomes" id="UP000031774">
    <property type="component" value="Plasmid pSVL1"/>
</dbReference>
<dbReference type="KEGG" id="svt:SVTN_40305"/>
<dbReference type="InterPro" id="IPR000330">
    <property type="entry name" value="SNF2_N"/>
</dbReference>
<name>A0A0B5IJ64_9ACTN</name>
<evidence type="ECO:0008006" key="6">
    <source>
        <dbReference type="Google" id="ProtNLM"/>
    </source>
</evidence>
<dbReference type="PROSITE" id="PS51194">
    <property type="entry name" value="HELICASE_CTER"/>
    <property type="match status" value="1"/>
</dbReference>
<organism evidence="4 5">
    <name type="scientific">Streptomyces vietnamensis</name>
    <dbReference type="NCBI Taxonomy" id="362257"/>
    <lineage>
        <taxon>Bacteria</taxon>
        <taxon>Bacillati</taxon>
        <taxon>Actinomycetota</taxon>
        <taxon>Actinomycetes</taxon>
        <taxon>Kitasatosporales</taxon>
        <taxon>Streptomycetaceae</taxon>
        <taxon>Streptomyces</taxon>
    </lineage>
</organism>
<dbReference type="SMART" id="SM00490">
    <property type="entry name" value="HELICc"/>
    <property type="match status" value="1"/>
</dbReference>
<evidence type="ECO:0000313" key="5">
    <source>
        <dbReference type="Proteomes" id="UP000031774"/>
    </source>
</evidence>
<dbReference type="CDD" id="cd18793">
    <property type="entry name" value="SF2_C_SNF"/>
    <property type="match status" value="1"/>
</dbReference>
<dbReference type="InterPro" id="IPR027417">
    <property type="entry name" value="P-loop_NTPase"/>
</dbReference>
<accession>A0A0B5IJ64</accession>